<evidence type="ECO:0000313" key="1">
    <source>
        <dbReference type="EMBL" id="KRX21448.1"/>
    </source>
</evidence>
<comment type="caution">
    <text evidence="1">The sequence shown here is derived from an EMBL/GenBank/DDBJ whole genome shotgun (WGS) entry which is preliminary data.</text>
</comment>
<name>A0A0V0S431_9BILA</name>
<evidence type="ECO:0000313" key="2">
    <source>
        <dbReference type="Proteomes" id="UP000054630"/>
    </source>
</evidence>
<keyword evidence="2" id="KW-1185">Reference proteome</keyword>
<accession>A0A0V0S431</accession>
<dbReference type="Proteomes" id="UP000054630">
    <property type="component" value="Unassembled WGS sequence"/>
</dbReference>
<evidence type="ECO:0008006" key="3">
    <source>
        <dbReference type="Google" id="ProtNLM"/>
    </source>
</evidence>
<reference evidence="1 2" key="1">
    <citation type="submission" date="2015-01" db="EMBL/GenBank/DDBJ databases">
        <title>Evolution of Trichinella species and genotypes.</title>
        <authorList>
            <person name="Korhonen P.K."/>
            <person name="Edoardo P."/>
            <person name="Giuseppe L.R."/>
            <person name="Gasser R.B."/>
        </authorList>
    </citation>
    <scope>NUCLEOTIDE SEQUENCE [LARGE SCALE GENOMIC DNA]</scope>
    <source>
        <strain evidence="1">ISS37</strain>
    </source>
</reference>
<proteinExistence type="predicted"/>
<protein>
    <recommendedName>
        <fullName evidence="3">PiggyBac transposable element-derived protein domain-containing protein</fullName>
    </recommendedName>
</protein>
<gene>
    <name evidence="1" type="ORF">T07_3911</name>
</gene>
<organism evidence="1 2">
    <name type="scientific">Trichinella nelsoni</name>
    <dbReference type="NCBI Taxonomy" id="6336"/>
    <lineage>
        <taxon>Eukaryota</taxon>
        <taxon>Metazoa</taxon>
        <taxon>Ecdysozoa</taxon>
        <taxon>Nematoda</taxon>
        <taxon>Enoplea</taxon>
        <taxon>Dorylaimia</taxon>
        <taxon>Trichinellida</taxon>
        <taxon>Trichinellidae</taxon>
        <taxon>Trichinella</taxon>
    </lineage>
</organism>
<sequence>MESDEIQFVKGTNKKVIRGCRGIVSTNLEATEVIRLKDTRPMMEIYNAVYFPSWDQAQNTMNYNWAKGYQRLPARRQGALCA</sequence>
<dbReference type="EMBL" id="JYDL01000039">
    <property type="protein sequence ID" value="KRX21448.1"/>
    <property type="molecule type" value="Genomic_DNA"/>
</dbReference>
<dbReference type="AlphaFoldDB" id="A0A0V0S431"/>